<evidence type="ECO:0000313" key="2">
    <source>
        <dbReference type="EMBL" id="MBB4745074.1"/>
    </source>
</evidence>
<comment type="caution">
    <text evidence="2">The sequence shown here is derived from an EMBL/GenBank/DDBJ whole genome shotgun (WGS) entry which is preliminary data.</text>
</comment>
<dbReference type="EMBL" id="JACHNB010000001">
    <property type="protein sequence ID" value="MBB4745074.1"/>
    <property type="molecule type" value="Genomic_DNA"/>
</dbReference>
<dbReference type="Proteomes" id="UP000546162">
    <property type="component" value="Unassembled WGS sequence"/>
</dbReference>
<keyword evidence="3" id="KW-1185">Reference proteome</keyword>
<evidence type="ECO:0000256" key="1">
    <source>
        <dbReference type="SAM" id="MobiDB-lite"/>
    </source>
</evidence>
<evidence type="ECO:0000313" key="3">
    <source>
        <dbReference type="Proteomes" id="UP000546162"/>
    </source>
</evidence>
<dbReference type="RefSeq" id="WP_185045348.1">
    <property type="nucleotide sequence ID" value="NZ_BAABFG010000005.1"/>
</dbReference>
<feature type="region of interest" description="Disordered" evidence="1">
    <location>
        <begin position="257"/>
        <end position="297"/>
    </location>
</feature>
<protein>
    <recommendedName>
        <fullName evidence="4">CHAT domain-containing protein</fullName>
    </recommendedName>
</protein>
<dbReference type="AlphaFoldDB" id="A0A7W7H6Z2"/>
<organism evidence="2 3">
    <name type="scientific">Actinoplanes octamycinicus</name>
    <dbReference type="NCBI Taxonomy" id="135948"/>
    <lineage>
        <taxon>Bacteria</taxon>
        <taxon>Bacillati</taxon>
        <taxon>Actinomycetota</taxon>
        <taxon>Actinomycetes</taxon>
        <taxon>Micromonosporales</taxon>
        <taxon>Micromonosporaceae</taxon>
        <taxon>Actinoplanes</taxon>
    </lineage>
</organism>
<accession>A0A7W7H6Z2</accession>
<gene>
    <name evidence="2" type="ORF">BJY16_008533</name>
</gene>
<evidence type="ECO:0008006" key="4">
    <source>
        <dbReference type="Google" id="ProtNLM"/>
    </source>
</evidence>
<name>A0A7W7H6Z2_9ACTN</name>
<sequence>MYDDRITALRALLARRTGPARFRPLAELGQLLAARAWQTGIGTTAAKPDVDAAVEALTEARTWSDPDDTHRYRLAAVLGTMLAGRSLAYGGPDTDRELAIEVLEESQGSPAVHGPVDDSCRLFLGLLLISRAVAPLHDSELLLTAVRTRTPLPGTADVDRATGLFRTLIENHPESTEIGRLARTSLTAAEAMRDLVEALGRGGQGLDFNKMISAMQRLKETPGPAGGGLTVPMPSFLDVEAVLNGDALDYPVAVVTSPPSAPSPATSSPAGPSSAGAAPATPSSGSPSAAAASRAVPRQRAATAAAEVEALRRAARDRLVRGAGLWTAVATRLLPDAPPLSAAVVDDLAAISAAVLHRGGTRSGDHVLAAFARYQRSRLTAGLAGEWDDDLRMAGRHLLDAAGQLPAAPADLVAVTCALAGLLDERYPTGAVLTGLANRLAPVLEAVHRVGAQALAVPQPGGCTLLGATEPDRVIALGRRPLRGHDGIVSYVPTAATLIDLSQRPRPTPGRRPVFLGEPTGDAATLYDAFYRDAAPADRLVVHLDAHQTPEERHGLAILADPSGTGFPDRADALLAAGLTSVIGWHRPVPAEVAAPALFALHHHLLTEGRPPAVAVHLTHQWLRDPARPEIPGLPPAWSAALTGPAAHSHAAALVLRGI</sequence>
<proteinExistence type="predicted"/>
<reference evidence="2 3" key="1">
    <citation type="submission" date="2020-08" db="EMBL/GenBank/DDBJ databases">
        <title>Sequencing the genomes of 1000 actinobacteria strains.</title>
        <authorList>
            <person name="Klenk H.-P."/>
        </authorList>
    </citation>
    <scope>NUCLEOTIDE SEQUENCE [LARGE SCALE GENOMIC DNA]</scope>
    <source>
        <strain evidence="2 3">DSM 45809</strain>
    </source>
</reference>